<dbReference type="PANTHER" id="PTHR43693:SF1">
    <property type="entry name" value="PROTEIN PHOSPHATASE CHEZ"/>
    <property type="match status" value="1"/>
</dbReference>
<organism evidence="12 13">
    <name type="scientific">Lacimicrobium alkaliphilum</name>
    <dbReference type="NCBI Taxonomy" id="1526571"/>
    <lineage>
        <taxon>Bacteria</taxon>
        <taxon>Pseudomonadati</taxon>
        <taxon>Pseudomonadota</taxon>
        <taxon>Gammaproteobacteria</taxon>
        <taxon>Alteromonadales</taxon>
        <taxon>Alteromonadaceae</taxon>
        <taxon>Lacimicrobium</taxon>
    </lineage>
</organism>
<comment type="similarity">
    <text evidence="2 10">Belongs to the CheZ family.</text>
</comment>
<evidence type="ECO:0000256" key="4">
    <source>
        <dbReference type="ARBA" id="ARBA00022490"/>
    </source>
</evidence>
<dbReference type="Proteomes" id="UP000614272">
    <property type="component" value="Unassembled WGS sequence"/>
</dbReference>
<accession>A0ABQ1R6M1</accession>
<evidence type="ECO:0000256" key="9">
    <source>
        <dbReference type="ARBA" id="ARBA00029599"/>
    </source>
</evidence>
<protein>
    <recommendedName>
        <fullName evidence="3 10">Protein phosphatase CheZ</fullName>
        <ecNumber evidence="10">3.1.3.-</ecNumber>
    </recommendedName>
    <alternativeName>
        <fullName evidence="9 10">Chemotaxis protein CheZ</fullName>
    </alternativeName>
</protein>
<proteinExistence type="inferred from homology"/>
<gene>
    <name evidence="12" type="primary">cheZ</name>
    <name evidence="12" type="ORF">GCM10011357_11550</name>
</gene>
<dbReference type="PIRSF" id="PIRSF002884">
    <property type="entry name" value="CheZ"/>
    <property type="match status" value="1"/>
</dbReference>
<comment type="function">
    <text evidence="10">Plays an important role in bacterial chemotaxis signal transduction pathway by accelerating the dephosphorylation of phosphorylated CheY (CheY-P).</text>
</comment>
<evidence type="ECO:0000256" key="7">
    <source>
        <dbReference type="ARBA" id="ARBA00022801"/>
    </source>
</evidence>
<evidence type="ECO:0000256" key="6">
    <source>
        <dbReference type="ARBA" id="ARBA00022779"/>
    </source>
</evidence>
<dbReference type="InterPro" id="IPR050992">
    <property type="entry name" value="CheZ_family_phosphatases"/>
</dbReference>
<sequence length="246" mass="27395">MTDEAPISLEDARRLVELLEAGDNQAAGELLEQVTEHDSVELFAEVGKLTRQLHDSLNNFQLDARIANLANEDIPDAQTRLNYVIETTENAANRTMDAVETSMPIAEQLNAKISGILPEWKKLMTRQIELGEFKTLCHDLDRILEDASSESAKLNELLTEVLMAQGYQDLTGQVIRRVIELVKEVEDNLVHMLTMFGEPEVDENSNNSDKKSDKELAEGPIIDADSRDDVVSGQDDVDDLLSSLGF</sequence>
<comment type="caution">
    <text evidence="12">The sequence shown here is derived from an EMBL/GenBank/DDBJ whole genome shotgun (WGS) entry which is preliminary data.</text>
</comment>
<evidence type="ECO:0000256" key="11">
    <source>
        <dbReference type="SAM" id="MobiDB-lite"/>
    </source>
</evidence>
<dbReference type="RefSeq" id="WP_099034077.1">
    <property type="nucleotide sequence ID" value="NZ_BMGJ01000003.1"/>
</dbReference>
<dbReference type="Pfam" id="PF04344">
    <property type="entry name" value="CheZ"/>
    <property type="match status" value="1"/>
</dbReference>
<keyword evidence="6 10" id="KW-0283">Flagellar rotation</keyword>
<evidence type="ECO:0000256" key="3">
    <source>
        <dbReference type="ARBA" id="ARBA00018484"/>
    </source>
</evidence>
<dbReference type="SUPFAM" id="SSF75708">
    <property type="entry name" value="Chemotaxis phosphatase CheZ"/>
    <property type="match status" value="1"/>
</dbReference>
<keyword evidence="4 10" id="KW-0963">Cytoplasm</keyword>
<comment type="subcellular location">
    <subcellularLocation>
        <location evidence="1 10">Cytoplasm</location>
    </subcellularLocation>
</comment>
<keyword evidence="13" id="KW-1185">Reference proteome</keyword>
<keyword evidence="7 10" id="KW-0378">Hydrolase</keyword>
<dbReference type="Gene3D" id="1.10.287.500">
    <property type="entry name" value="Helix hairpin bin"/>
    <property type="match status" value="1"/>
</dbReference>
<evidence type="ECO:0000256" key="2">
    <source>
        <dbReference type="ARBA" id="ARBA00005908"/>
    </source>
</evidence>
<dbReference type="EMBL" id="BMGJ01000003">
    <property type="protein sequence ID" value="GGD57849.1"/>
    <property type="molecule type" value="Genomic_DNA"/>
</dbReference>
<evidence type="ECO:0000313" key="12">
    <source>
        <dbReference type="EMBL" id="GGD57849.1"/>
    </source>
</evidence>
<reference evidence="13" key="1">
    <citation type="journal article" date="2019" name="Int. J. Syst. Evol. Microbiol.">
        <title>The Global Catalogue of Microorganisms (GCM) 10K type strain sequencing project: providing services to taxonomists for standard genome sequencing and annotation.</title>
        <authorList>
            <consortium name="The Broad Institute Genomics Platform"/>
            <consortium name="The Broad Institute Genome Sequencing Center for Infectious Disease"/>
            <person name="Wu L."/>
            <person name="Ma J."/>
        </authorList>
    </citation>
    <scope>NUCLEOTIDE SEQUENCE [LARGE SCALE GENOMIC DNA]</scope>
    <source>
        <strain evidence="13">CGMCC 1.12923</strain>
    </source>
</reference>
<name>A0ABQ1R6M1_9ALTE</name>
<keyword evidence="8 10" id="KW-0904">Protein phosphatase</keyword>
<evidence type="ECO:0000256" key="5">
    <source>
        <dbReference type="ARBA" id="ARBA00022500"/>
    </source>
</evidence>
<comment type="subunit">
    <text evidence="10">Homodimer.</text>
</comment>
<evidence type="ECO:0000256" key="1">
    <source>
        <dbReference type="ARBA" id="ARBA00004496"/>
    </source>
</evidence>
<evidence type="ECO:0000256" key="8">
    <source>
        <dbReference type="ARBA" id="ARBA00022912"/>
    </source>
</evidence>
<dbReference type="PANTHER" id="PTHR43693">
    <property type="entry name" value="PROTEIN PHOSPHATASE CHEZ"/>
    <property type="match status" value="1"/>
</dbReference>
<keyword evidence="5 10" id="KW-0145">Chemotaxis</keyword>
<evidence type="ECO:0000313" key="13">
    <source>
        <dbReference type="Proteomes" id="UP000614272"/>
    </source>
</evidence>
<dbReference type="EC" id="3.1.3.-" evidence="10"/>
<dbReference type="InterPro" id="IPR007439">
    <property type="entry name" value="Chemotax_Pase_CheZ"/>
</dbReference>
<evidence type="ECO:0000256" key="10">
    <source>
        <dbReference type="PIRNR" id="PIRNR002884"/>
    </source>
</evidence>
<feature type="compositionally biased region" description="Basic and acidic residues" evidence="11">
    <location>
        <begin position="208"/>
        <end position="217"/>
    </location>
</feature>
<feature type="region of interest" description="Disordered" evidence="11">
    <location>
        <begin position="199"/>
        <end position="233"/>
    </location>
</feature>